<dbReference type="InterPro" id="IPR046538">
    <property type="entry name" value="DUF6603"/>
</dbReference>
<dbReference type="Proteomes" id="UP000509510">
    <property type="component" value="Chromosome VI"/>
</dbReference>
<dbReference type="RefSeq" id="XP_035350217.1">
    <property type="nucleotide sequence ID" value="XM_035494324.1"/>
</dbReference>
<feature type="region of interest" description="Disordered" evidence="1">
    <location>
        <begin position="949"/>
        <end position="968"/>
    </location>
</feature>
<evidence type="ECO:0000256" key="1">
    <source>
        <dbReference type="SAM" id="MobiDB-lite"/>
    </source>
</evidence>
<gene>
    <name evidence="3" type="ORF">TRUGW13939_11216</name>
</gene>
<sequence length="1697" mass="187610">MTKTQITPPEGWTNDSFHLEKDTYWGTGQSGQVMVHKHGVPAATPIMCMTGGEQEVLFTAGATCYLWSPIHGEIWKVVEPQGSVETVIADIARGGIRSLTCSKNHPQERPTAAGGPQWIYFSGTNKKGVVRVHPGSNLDKFLEFLPNRCFCIQDASSSLSKFHQSDLWLDWLKEVGPGAKAFVKLTGTEDRQIENFQFTFNLPWEGKKFVHFSSSQSALGYSFSGSTDIQSRIPRPGIDTEGKLLYCGLDVAKTSESITTNVRELFEFVGQYQLSDHLHPVIAALSVTFKRSQSQGKQNALWFNPRVDNQTTLRLQFQLDLASAFKEALESTLNGFNLDTVDVICKKVLVAAEFDSGRGAVEQGEVAFYASCSVAPGGGTPVKMGAGVEFRQGSIKITLQLPKESLLETMLAWLGQLIDSDTTAADKLPGQDRLFPNVHVRRIIIDLDVLESNQELQFIMTDFDIDIEVEAGFGKQEGPSPVFLLSYGWTRGGGTWGHFRGKLWTDVDPEENDILNPHYERWKGLTPVTTVLAKSINLKTIVPNQSLENIPDFIPTNITRASLYLSQGTLAIGATISTQEPNGDVPHPYLGQLALDAVYNWGEISGFKVTLGTMISLQQSDLSNSHGPTTFMAELDYDSEERSWQLRGFVEGLYASSLYEFFDNDSAKNAMPLIQSMAIEYLDVTYNYAASQSSRHSLSIEGGLLIAGIKLELIYNYSSGIEFSAKTEFHSSDVKIGTVVGDIFGETLALPDFLADITFTDKSSIEIRLERSKLDNNATSNTGGNRRSPVQCFKLVVEIKIGDLDVVFIRYRDGSWESRSGSKQFLRVGLRSLPQLPEIPPFGEFHHPFDEICYVWVNDPVTELKEARGLTRKEFHHLNESLTDKLVARDDFKEEKESDLLVGAGSHFMVLINDSVGGRSCLLDYNFLKGSTKREDEVMTIQERSSALTASIQADEKSENEPPAKAPLKKTIGPFSLHSIGFRYHGQVLEIMLDASVVLGPVEASLAGFSITLNVERLDKISFRSMGIDGMAVAFNEPPINIAGAIRHGHTANMDYYSGAVIVRFDDWLFKAAGFYGEVTAKDRDSFSTMFMFARLDGPLLRLSFGEISGIVAGFGYNSDVRTPAVDEVLNFPLLAERDQEEDLGEETTVEKLQRWIDPTPGGWFQVKENAYWAAAGLKINAFRMLSVDAVVFINFGTSVRLGIFGVATVDIPYETAKMKFAHVELGLATMVDFDYGTVKVEGQLLPTSFILHPDCHLTGGFALYSWFDAPHADPNQVGNFVFTMGGYHRAFTPPVGYPQPPRLAISWSYSSAISITGTAYFAITPKVCMGGGELHISFSSGPIKAWFDASTDFLMNYQPFYFTAESRVSVGVSYTIDAWIVQKTVSCEVGAGLALWGPPMAGRLHVEIWIVSFDINFGDSPSKPKPLDLLSFYGLVLERGNEALQGLDRPLNEAHTFLAQSGLLADDASGRWTVRAGIFSMRISCKMPIGKVTLAEKSVEHNTQIHAKPMQLDNEIHSHMTVCVKQGENESRNWTIKAKTQPLPTALWGKYDEKLDPSYNRHTTDTLLNPSGGTTSLMVGISLTVPPPQKSEDRLGVIPTASKAIERIDSASTFPPLEQANPYWAPDDTRGDDPWAAVQGLWAEPRFGEKGRSGFVDRWAEAFRWNEGSMRGLSGFPKRLRRNFKNLYVAAPAVAK</sequence>
<name>A0A7H8RHI7_TALRU</name>
<reference evidence="4" key="1">
    <citation type="submission" date="2020-06" db="EMBL/GenBank/DDBJ databases">
        <title>A chromosome-scale genome assembly of Talaromyces rugulosus W13939.</title>
        <authorList>
            <person name="Wang B."/>
            <person name="Guo L."/>
            <person name="Ye K."/>
            <person name="Wang L."/>
        </authorList>
    </citation>
    <scope>NUCLEOTIDE SEQUENCE [LARGE SCALE GENOMIC DNA]</scope>
    <source>
        <strain evidence="4">W13939</strain>
    </source>
</reference>
<evidence type="ECO:0000313" key="3">
    <source>
        <dbReference type="EMBL" id="QKX64043.1"/>
    </source>
</evidence>
<organism evidence="3 4">
    <name type="scientific">Talaromyces rugulosus</name>
    <name type="common">Penicillium rugulosum</name>
    <dbReference type="NCBI Taxonomy" id="121627"/>
    <lineage>
        <taxon>Eukaryota</taxon>
        <taxon>Fungi</taxon>
        <taxon>Dikarya</taxon>
        <taxon>Ascomycota</taxon>
        <taxon>Pezizomycotina</taxon>
        <taxon>Eurotiomycetes</taxon>
        <taxon>Eurotiomycetidae</taxon>
        <taxon>Eurotiales</taxon>
        <taxon>Trichocomaceae</taxon>
        <taxon>Talaromyces</taxon>
        <taxon>Talaromyces sect. Islandici</taxon>
    </lineage>
</organism>
<dbReference type="Pfam" id="PF20248">
    <property type="entry name" value="DUF6603"/>
    <property type="match status" value="1"/>
</dbReference>
<dbReference type="GeneID" id="55998694"/>
<accession>A0A7H8RHI7</accession>
<dbReference type="EMBL" id="CP055903">
    <property type="protein sequence ID" value="QKX64043.1"/>
    <property type="molecule type" value="Genomic_DNA"/>
</dbReference>
<evidence type="ECO:0000313" key="4">
    <source>
        <dbReference type="Proteomes" id="UP000509510"/>
    </source>
</evidence>
<proteinExistence type="predicted"/>
<dbReference type="OrthoDB" id="5352492at2759"/>
<keyword evidence="4" id="KW-1185">Reference proteome</keyword>
<evidence type="ECO:0000259" key="2">
    <source>
        <dbReference type="Pfam" id="PF20248"/>
    </source>
</evidence>
<feature type="domain" description="DUF6603" evidence="2">
    <location>
        <begin position="968"/>
        <end position="1483"/>
    </location>
</feature>
<protein>
    <recommendedName>
        <fullName evidence="2">DUF6603 domain-containing protein</fullName>
    </recommendedName>
</protein>
<dbReference type="KEGG" id="trg:TRUGW13939_11216"/>